<dbReference type="Pfam" id="PF07589">
    <property type="entry name" value="PEP-CTERM"/>
    <property type="match status" value="1"/>
</dbReference>
<proteinExistence type="predicted"/>
<feature type="signal peptide" evidence="1">
    <location>
        <begin position="1"/>
        <end position="24"/>
    </location>
</feature>
<dbReference type="RefSeq" id="WP_310346728.1">
    <property type="nucleotide sequence ID" value="NZ_JAVDXO010000015.1"/>
</dbReference>
<dbReference type="Pfam" id="PF20597">
    <property type="entry name" value="pAdhesive_15"/>
    <property type="match status" value="1"/>
</dbReference>
<feature type="chain" id="PRO_5046432339" evidence="1">
    <location>
        <begin position="25"/>
        <end position="345"/>
    </location>
</feature>
<dbReference type="NCBIfam" id="TIGR04215">
    <property type="entry name" value="choice_anch_A"/>
    <property type="match status" value="1"/>
</dbReference>
<evidence type="ECO:0000259" key="3">
    <source>
        <dbReference type="Pfam" id="PF20597"/>
    </source>
</evidence>
<dbReference type="Proteomes" id="UP001268089">
    <property type="component" value="Unassembled WGS sequence"/>
</dbReference>
<protein>
    <submittedName>
        <fullName evidence="4">Choice-of-anchor A domain-containing protein</fullName>
    </submittedName>
</protein>
<evidence type="ECO:0000259" key="2">
    <source>
        <dbReference type="Pfam" id="PF07589"/>
    </source>
</evidence>
<dbReference type="InterPro" id="IPR026588">
    <property type="entry name" value="Choice_anch_A"/>
</dbReference>
<dbReference type="InterPro" id="IPR013424">
    <property type="entry name" value="Ice-binding_C"/>
</dbReference>
<feature type="domain" description="Choice-of-anchor A" evidence="3">
    <location>
        <begin position="30"/>
        <end position="307"/>
    </location>
</feature>
<accession>A0ABU1ZTF9</accession>
<dbReference type="NCBIfam" id="TIGR02595">
    <property type="entry name" value="PEP_CTERM"/>
    <property type="match status" value="1"/>
</dbReference>
<evidence type="ECO:0000313" key="4">
    <source>
        <dbReference type="EMBL" id="MDR7308820.1"/>
    </source>
</evidence>
<organism evidence="4 5">
    <name type="scientific">Rhodoferax saidenbachensis</name>
    <dbReference type="NCBI Taxonomy" id="1484693"/>
    <lineage>
        <taxon>Bacteria</taxon>
        <taxon>Pseudomonadati</taxon>
        <taxon>Pseudomonadota</taxon>
        <taxon>Betaproteobacteria</taxon>
        <taxon>Burkholderiales</taxon>
        <taxon>Comamonadaceae</taxon>
        <taxon>Rhodoferax</taxon>
    </lineage>
</organism>
<evidence type="ECO:0000256" key="1">
    <source>
        <dbReference type="SAM" id="SignalP"/>
    </source>
</evidence>
<name>A0ABU1ZTF9_9BURK</name>
<gene>
    <name evidence="4" type="ORF">J2X15_004143</name>
</gene>
<sequence>MRRPWIFSVALAASILGASLSSHAALTADQALQQFNLVVLGNAQSYSHVDGRTFIGGNLSGGDYAQHASQVPASSFAGLTVLGNVTGVNVNGLGAYVGGNLSSANINSGTARVAGNASNTNFNGGNPTAVGGSTSGVNFNSGRLTGANATRALADAAANANSVNFGTLFNQTSSSLRTLVNTSSVVFSGNKATFNAVANNGVAVFDLTAIDDAVFSKGEYAFNLNGATTVIFNSDNTSIHISANFLGGSAQTYGQNFVWNFYNATDITLSSQFGGSILATNAKLTNYNNVEGSVVVNSLDQRGEIHLQPFAGHIPVTPVPEPETYAMLLAGLGLLAAKRLTGRRR</sequence>
<comment type="caution">
    <text evidence="4">The sequence shown here is derived from an EMBL/GenBank/DDBJ whole genome shotgun (WGS) entry which is preliminary data.</text>
</comment>
<reference evidence="4 5" key="1">
    <citation type="submission" date="2023-07" db="EMBL/GenBank/DDBJ databases">
        <title>Sorghum-associated microbial communities from plants grown in Nebraska, USA.</title>
        <authorList>
            <person name="Schachtman D."/>
        </authorList>
    </citation>
    <scope>NUCLEOTIDE SEQUENCE [LARGE SCALE GENOMIC DNA]</scope>
    <source>
        <strain evidence="4 5">BE308</strain>
    </source>
</reference>
<feature type="domain" description="Ice-binding protein C-terminal" evidence="2">
    <location>
        <begin position="318"/>
        <end position="345"/>
    </location>
</feature>
<keyword evidence="1" id="KW-0732">Signal</keyword>
<dbReference type="EMBL" id="JAVDXO010000015">
    <property type="protein sequence ID" value="MDR7308820.1"/>
    <property type="molecule type" value="Genomic_DNA"/>
</dbReference>
<keyword evidence="5" id="KW-1185">Reference proteome</keyword>
<evidence type="ECO:0000313" key="5">
    <source>
        <dbReference type="Proteomes" id="UP001268089"/>
    </source>
</evidence>